<keyword evidence="5 11" id="KW-0418">Kinase</keyword>
<protein>
    <recommendedName>
        <fullName evidence="2">histidine kinase</fullName>
        <ecNumber evidence="2">2.7.13.3</ecNumber>
    </recommendedName>
</protein>
<proteinExistence type="predicted"/>
<dbReference type="InterPro" id="IPR036890">
    <property type="entry name" value="HATPase_C_sf"/>
</dbReference>
<sequence>MFRHLPKIIFPLLCAFWIGGVLYLIPDDRLEYLKGPTEDSYWGIAQLQLQNSELANLVIKMDTPNPPAHRDLLIAFALLQSRAYMISQRSVTTEYVFDDPVYQEGISRINASLHEIETTKLDLQNNPQVSTYILNKLGEVTVASQKIVSVIGVLGIQRRDALLRDINSKYSLLFYGELVVSLFFIAASAYFSMARRSALRMLEAEQNARRMEHEIASEAEKATATVRVFLATISHELKNPMQTLVTGLENLSERNVAPSSMRTLLNMERAVARITTHLDEIGDFLTLGVDGLALDFSEFRVDELLTEIVGDLHNDKSRVCPEIRITESAVVCVRTDRLRIKQIVYNLADNAVKHAETMSIEMGFDVDDDEGHPVLEVTVSDRGMGISESDLPHIFDPFYRVHKQHRIGLGLGMGLTIASGLVKRLRGSLAVKSQTDRGTTFTVRVPVERCAVGHAMVALVDQAQEDVLDAKFTDQRMLVIDDQETICLELSALATSLGMRVDYVLDADNAREACSRHMYDIVLCDIHLAQDDGFALADQLKIGLGNNTRTRIVAISGYMTSSDFIDDPRSFDGFIEKPFTRKKLVTSLNAIT</sequence>
<dbReference type="PANTHER" id="PTHR43047:SF72">
    <property type="entry name" value="OSMOSENSING HISTIDINE PROTEIN KINASE SLN1"/>
    <property type="match status" value="1"/>
</dbReference>
<evidence type="ECO:0000256" key="6">
    <source>
        <dbReference type="PROSITE-ProRule" id="PRU00169"/>
    </source>
</evidence>
<feature type="domain" description="Response regulatory" evidence="10">
    <location>
        <begin position="476"/>
        <end position="592"/>
    </location>
</feature>
<feature type="domain" description="Histidine kinase" evidence="9">
    <location>
        <begin position="232"/>
        <end position="449"/>
    </location>
</feature>
<organism evidence="11 12">
    <name type="scientific">Paraburkholderia megapolitana</name>
    <dbReference type="NCBI Taxonomy" id="420953"/>
    <lineage>
        <taxon>Bacteria</taxon>
        <taxon>Pseudomonadati</taxon>
        <taxon>Pseudomonadota</taxon>
        <taxon>Betaproteobacteria</taxon>
        <taxon>Burkholderiales</taxon>
        <taxon>Burkholderiaceae</taxon>
        <taxon>Paraburkholderia</taxon>
    </lineage>
</organism>
<dbReference type="PROSITE" id="PS50109">
    <property type="entry name" value="HIS_KIN"/>
    <property type="match status" value="1"/>
</dbReference>
<evidence type="ECO:0000259" key="9">
    <source>
        <dbReference type="PROSITE" id="PS50109"/>
    </source>
</evidence>
<dbReference type="CDD" id="cd00082">
    <property type="entry name" value="HisKA"/>
    <property type="match status" value="1"/>
</dbReference>
<dbReference type="CDD" id="cd00075">
    <property type="entry name" value="HATPase"/>
    <property type="match status" value="1"/>
</dbReference>
<evidence type="ECO:0000256" key="2">
    <source>
        <dbReference type="ARBA" id="ARBA00012438"/>
    </source>
</evidence>
<dbReference type="PROSITE" id="PS50110">
    <property type="entry name" value="RESPONSE_REGULATORY"/>
    <property type="match status" value="1"/>
</dbReference>
<dbReference type="Pfam" id="PF02518">
    <property type="entry name" value="HATPase_c"/>
    <property type="match status" value="1"/>
</dbReference>
<feature type="transmembrane region" description="Helical" evidence="8">
    <location>
        <begin position="172"/>
        <end position="191"/>
    </location>
</feature>
<dbReference type="InterPro" id="IPR011006">
    <property type="entry name" value="CheY-like_superfamily"/>
</dbReference>
<reference evidence="11 12" key="1">
    <citation type="submission" date="2016-10" db="EMBL/GenBank/DDBJ databases">
        <authorList>
            <person name="de Groot N.N."/>
        </authorList>
    </citation>
    <scope>NUCLEOTIDE SEQUENCE [LARGE SCALE GENOMIC DNA]</scope>
    <source>
        <strain evidence="11 12">LMG 23650</strain>
    </source>
</reference>
<dbReference type="PRINTS" id="PR00344">
    <property type="entry name" value="BCTRLSENSOR"/>
</dbReference>
<evidence type="ECO:0000256" key="7">
    <source>
        <dbReference type="SAM" id="Coils"/>
    </source>
</evidence>
<dbReference type="SUPFAM" id="SSF55874">
    <property type="entry name" value="ATPase domain of HSP90 chaperone/DNA topoisomerase II/histidine kinase"/>
    <property type="match status" value="1"/>
</dbReference>
<feature type="coiled-coil region" evidence="7">
    <location>
        <begin position="194"/>
        <end position="221"/>
    </location>
</feature>
<keyword evidence="3 6" id="KW-0597">Phosphoprotein</keyword>
<keyword evidence="4" id="KW-0808">Transferase</keyword>
<keyword evidence="8" id="KW-0472">Membrane</keyword>
<dbReference type="EMBL" id="FOQU01000011">
    <property type="protein sequence ID" value="SFJ80777.1"/>
    <property type="molecule type" value="Genomic_DNA"/>
</dbReference>
<keyword evidence="7" id="KW-0175">Coiled coil</keyword>
<dbReference type="InterPro" id="IPR005467">
    <property type="entry name" value="His_kinase_dom"/>
</dbReference>
<dbReference type="AlphaFoldDB" id="A0A1I3UG74"/>
<accession>A0A1I3UG74</accession>
<evidence type="ECO:0000256" key="3">
    <source>
        <dbReference type="ARBA" id="ARBA00022553"/>
    </source>
</evidence>
<evidence type="ECO:0000313" key="11">
    <source>
        <dbReference type="EMBL" id="SFJ80777.1"/>
    </source>
</evidence>
<name>A0A1I3UG74_9BURK</name>
<keyword evidence="8" id="KW-0812">Transmembrane</keyword>
<dbReference type="SMART" id="SM00448">
    <property type="entry name" value="REC"/>
    <property type="match status" value="1"/>
</dbReference>
<dbReference type="InterPro" id="IPR003594">
    <property type="entry name" value="HATPase_dom"/>
</dbReference>
<dbReference type="InterPro" id="IPR003661">
    <property type="entry name" value="HisK_dim/P_dom"/>
</dbReference>
<dbReference type="GO" id="GO:0005886">
    <property type="term" value="C:plasma membrane"/>
    <property type="evidence" value="ECO:0007669"/>
    <property type="project" value="TreeGrafter"/>
</dbReference>
<feature type="transmembrane region" description="Helical" evidence="8">
    <location>
        <begin position="7"/>
        <end position="25"/>
    </location>
</feature>
<dbReference type="STRING" id="420953.SAMN05192543_111113"/>
<evidence type="ECO:0000256" key="4">
    <source>
        <dbReference type="ARBA" id="ARBA00022679"/>
    </source>
</evidence>
<dbReference type="GO" id="GO:0009927">
    <property type="term" value="F:histidine phosphotransfer kinase activity"/>
    <property type="evidence" value="ECO:0007669"/>
    <property type="project" value="TreeGrafter"/>
</dbReference>
<keyword evidence="12" id="KW-1185">Reference proteome</keyword>
<evidence type="ECO:0000256" key="1">
    <source>
        <dbReference type="ARBA" id="ARBA00000085"/>
    </source>
</evidence>
<dbReference type="GO" id="GO:0000155">
    <property type="term" value="F:phosphorelay sensor kinase activity"/>
    <property type="evidence" value="ECO:0007669"/>
    <property type="project" value="InterPro"/>
</dbReference>
<keyword evidence="8" id="KW-1133">Transmembrane helix</keyword>
<dbReference type="SMART" id="SM00387">
    <property type="entry name" value="HATPase_c"/>
    <property type="match status" value="1"/>
</dbReference>
<dbReference type="SMART" id="SM00388">
    <property type="entry name" value="HisKA"/>
    <property type="match status" value="1"/>
</dbReference>
<dbReference type="OrthoDB" id="9121563at2"/>
<dbReference type="Gene3D" id="3.40.50.2300">
    <property type="match status" value="1"/>
</dbReference>
<dbReference type="Gene3D" id="1.10.287.130">
    <property type="match status" value="1"/>
</dbReference>
<dbReference type="Gene3D" id="3.30.565.10">
    <property type="entry name" value="Histidine kinase-like ATPase, C-terminal domain"/>
    <property type="match status" value="1"/>
</dbReference>
<dbReference type="Pfam" id="PF00072">
    <property type="entry name" value="Response_reg"/>
    <property type="match status" value="1"/>
</dbReference>
<dbReference type="EC" id="2.7.13.3" evidence="2"/>
<feature type="modified residue" description="4-aspartylphosphate" evidence="6">
    <location>
        <position position="525"/>
    </location>
</feature>
<dbReference type="InterPro" id="IPR004358">
    <property type="entry name" value="Sig_transdc_His_kin-like_C"/>
</dbReference>
<dbReference type="PANTHER" id="PTHR43047">
    <property type="entry name" value="TWO-COMPONENT HISTIDINE PROTEIN KINASE"/>
    <property type="match status" value="1"/>
</dbReference>
<dbReference type="SUPFAM" id="SSF47384">
    <property type="entry name" value="Homodimeric domain of signal transducing histidine kinase"/>
    <property type="match status" value="1"/>
</dbReference>
<evidence type="ECO:0000256" key="5">
    <source>
        <dbReference type="ARBA" id="ARBA00022777"/>
    </source>
</evidence>
<gene>
    <name evidence="11" type="ORF">SAMN05192543_111113</name>
</gene>
<dbReference type="InterPro" id="IPR036097">
    <property type="entry name" value="HisK_dim/P_sf"/>
</dbReference>
<dbReference type="InterPro" id="IPR001789">
    <property type="entry name" value="Sig_transdc_resp-reg_receiver"/>
</dbReference>
<comment type="catalytic activity">
    <reaction evidence="1">
        <text>ATP + protein L-histidine = ADP + protein N-phospho-L-histidine.</text>
        <dbReference type="EC" id="2.7.13.3"/>
    </reaction>
</comment>
<dbReference type="SUPFAM" id="SSF52172">
    <property type="entry name" value="CheY-like"/>
    <property type="match status" value="1"/>
</dbReference>
<evidence type="ECO:0000313" key="12">
    <source>
        <dbReference type="Proteomes" id="UP000199548"/>
    </source>
</evidence>
<dbReference type="Proteomes" id="UP000199548">
    <property type="component" value="Unassembled WGS sequence"/>
</dbReference>
<evidence type="ECO:0000256" key="8">
    <source>
        <dbReference type="SAM" id="Phobius"/>
    </source>
</evidence>
<evidence type="ECO:0000259" key="10">
    <source>
        <dbReference type="PROSITE" id="PS50110"/>
    </source>
</evidence>